<dbReference type="AlphaFoldDB" id="A0AA35Y7M0"/>
<dbReference type="PANTHER" id="PTHR33784">
    <property type="entry name" value="OS05G0482100 PROTEIN"/>
    <property type="match status" value="1"/>
</dbReference>
<accession>A0AA35Y7M0</accession>
<feature type="domain" description="F-box" evidence="1">
    <location>
        <begin position="70"/>
        <end position="119"/>
    </location>
</feature>
<dbReference type="SUPFAM" id="SSF81383">
    <property type="entry name" value="F-box domain"/>
    <property type="match status" value="1"/>
</dbReference>
<dbReference type="PROSITE" id="PS50181">
    <property type="entry name" value="FBOX"/>
    <property type="match status" value="1"/>
</dbReference>
<dbReference type="PANTHER" id="PTHR33784:SF10">
    <property type="entry name" value="F-BOX PROTEIN"/>
    <property type="match status" value="1"/>
</dbReference>
<evidence type="ECO:0000313" key="3">
    <source>
        <dbReference type="Proteomes" id="UP001177003"/>
    </source>
</evidence>
<evidence type="ECO:0000259" key="1">
    <source>
        <dbReference type="PROSITE" id="PS50181"/>
    </source>
</evidence>
<keyword evidence="3" id="KW-1185">Reference proteome</keyword>
<protein>
    <recommendedName>
        <fullName evidence="1">F-box domain-containing protein</fullName>
    </recommendedName>
</protein>
<dbReference type="InterPro" id="IPR057136">
    <property type="entry name" value="At2g35280_TPR_dom"/>
</dbReference>
<evidence type="ECO:0000313" key="2">
    <source>
        <dbReference type="EMBL" id="CAI9268155.1"/>
    </source>
</evidence>
<name>A0AA35Y7M0_LACSI</name>
<organism evidence="2 3">
    <name type="scientific">Lactuca saligna</name>
    <name type="common">Willowleaf lettuce</name>
    <dbReference type="NCBI Taxonomy" id="75948"/>
    <lineage>
        <taxon>Eukaryota</taxon>
        <taxon>Viridiplantae</taxon>
        <taxon>Streptophyta</taxon>
        <taxon>Embryophyta</taxon>
        <taxon>Tracheophyta</taxon>
        <taxon>Spermatophyta</taxon>
        <taxon>Magnoliopsida</taxon>
        <taxon>eudicotyledons</taxon>
        <taxon>Gunneridae</taxon>
        <taxon>Pentapetalae</taxon>
        <taxon>asterids</taxon>
        <taxon>campanulids</taxon>
        <taxon>Asterales</taxon>
        <taxon>Asteraceae</taxon>
        <taxon>Cichorioideae</taxon>
        <taxon>Cichorieae</taxon>
        <taxon>Lactucinae</taxon>
        <taxon>Lactuca</taxon>
    </lineage>
</organism>
<dbReference type="Pfam" id="PF23310">
    <property type="entry name" value="TPR_27"/>
    <property type="match status" value="1"/>
</dbReference>
<sequence length="238" mass="26677">MVFSTDNSVANPLLTAIIDGLATELSVADTSVSSSGHPSSSIRMGVLRQRTHQKNTTSSHGIKRTKKHPKTTIASLPKDLLVDILAHVGSSSFIDVFNAKQCCKDFLEATEEHYVIQRISIDKFPMIPWYPQSDNVCSFLMNCFDKGNPESLFRRGIIDYFEKAEVESGMEYLKMASKKEHTEATYVYGMILLSQGDRMSDQGLKLLNSMRNSLSRCWNVDDCRNKPKTPLKIKSSSN</sequence>
<dbReference type="InterPro" id="IPR001810">
    <property type="entry name" value="F-box_dom"/>
</dbReference>
<dbReference type="Proteomes" id="UP001177003">
    <property type="component" value="Chromosome 1"/>
</dbReference>
<proteinExistence type="predicted"/>
<dbReference type="EMBL" id="OX465077">
    <property type="protein sequence ID" value="CAI9268155.1"/>
    <property type="molecule type" value="Genomic_DNA"/>
</dbReference>
<dbReference type="InterPro" id="IPR040338">
    <property type="entry name" value="At1g67623-like"/>
</dbReference>
<dbReference type="InterPro" id="IPR036047">
    <property type="entry name" value="F-box-like_dom_sf"/>
</dbReference>
<reference evidence="2" key="1">
    <citation type="submission" date="2023-04" db="EMBL/GenBank/DDBJ databases">
        <authorList>
            <person name="Vijverberg K."/>
            <person name="Xiong W."/>
            <person name="Schranz E."/>
        </authorList>
    </citation>
    <scope>NUCLEOTIDE SEQUENCE</scope>
</reference>
<gene>
    <name evidence="2" type="ORF">LSALG_LOCUS8591</name>
</gene>